<sequence>MTLGYSSDQIRQAEKPLLDAGVPLMQRAADGLADEIRRVLENRGTTPGVVLVLAGSGDNGGDALYAAARLAATGVRVRILTTGTRWHEDALAAAITAGADAGDRHAEPGTPAFEALLDGADVVVDGILGIGRTDSPALRGRARDVVQAVRPSVLRRMSGAPVVVAVDIPSGIGSDDGAVPDPLVLPALVTVTFGAVKAGLLLPPASGLAGRIHLVEIGLDLDGVDPVVHTD</sequence>
<feature type="binding site" evidence="1">
    <location>
        <position position="59"/>
    </location>
    <ligand>
        <name>K(+)</name>
        <dbReference type="ChEBI" id="CHEBI:29103"/>
    </ligand>
</feature>
<gene>
    <name evidence="1" type="primary">nnrE</name>
    <name evidence="4" type="ORF">GCM10025780_23660</name>
</gene>
<feature type="domain" description="YjeF N-terminal" evidence="3">
    <location>
        <begin position="10"/>
        <end position="225"/>
    </location>
</feature>
<organism evidence="4 5">
    <name type="scientific">Frondihabitans cladoniiphilus</name>
    <dbReference type="NCBI Taxonomy" id="715785"/>
    <lineage>
        <taxon>Bacteria</taxon>
        <taxon>Bacillati</taxon>
        <taxon>Actinomycetota</taxon>
        <taxon>Actinomycetes</taxon>
        <taxon>Micrococcales</taxon>
        <taxon>Microbacteriaceae</taxon>
        <taxon>Frondihabitans</taxon>
    </lineage>
</organism>
<feature type="binding site" evidence="1">
    <location>
        <position position="125"/>
    </location>
    <ligand>
        <name>K(+)</name>
        <dbReference type="ChEBI" id="CHEBI:29103"/>
    </ligand>
</feature>
<evidence type="ECO:0000313" key="5">
    <source>
        <dbReference type="Proteomes" id="UP001501295"/>
    </source>
</evidence>
<keyword evidence="1" id="KW-0520">NAD</keyword>
<feature type="binding site" evidence="1">
    <location>
        <begin position="58"/>
        <end position="62"/>
    </location>
    <ligand>
        <name>(6S)-NADPHX</name>
        <dbReference type="ChEBI" id="CHEBI:64076"/>
    </ligand>
</feature>
<dbReference type="PROSITE" id="PS50206">
    <property type="entry name" value="RHODANESE_3"/>
    <property type="match status" value="1"/>
</dbReference>
<dbReference type="RefSeq" id="WP_345376087.1">
    <property type="nucleotide sequence ID" value="NZ_BAABLM010000004.1"/>
</dbReference>
<dbReference type="EC" id="5.1.99.6" evidence="1"/>
<dbReference type="Gene3D" id="3.40.50.10260">
    <property type="entry name" value="YjeF N-terminal domain"/>
    <property type="match status" value="1"/>
</dbReference>
<dbReference type="EMBL" id="BAABLM010000004">
    <property type="protein sequence ID" value="GAA4678033.1"/>
    <property type="molecule type" value="Genomic_DNA"/>
</dbReference>
<comment type="similarity">
    <text evidence="1">Belongs to the NnrE/AIBP family.</text>
</comment>
<dbReference type="InterPro" id="IPR001763">
    <property type="entry name" value="Rhodanese-like_dom"/>
</dbReference>
<keyword evidence="1" id="KW-0547">Nucleotide-binding</keyword>
<name>A0ABP8W0M3_9MICO</name>
<comment type="caution">
    <text evidence="4">The sequence shown here is derived from an EMBL/GenBank/DDBJ whole genome shotgun (WGS) entry which is preliminary data.</text>
</comment>
<dbReference type="PROSITE" id="PS51385">
    <property type="entry name" value="YJEF_N"/>
    <property type="match status" value="1"/>
</dbReference>
<keyword evidence="1" id="KW-0521">NADP</keyword>
<comment type="catalytic activity">
    <reaction evidence="1">
        <text>(6R)-NADPHX = (6S)-NADPHX</text>
        <dbReference type="Rhea" id="RHEA:32227"/>
        <dbReference type="ChEBI" id="CHEBI:64076"/>
        <dbReference type="ChEBI" id="CHEBI:64077"/>
        <dbReference type="EC" id="5.1.99.6"/>
    </reaction>
</comment>
<reference evidence="5" key="1">
    <citation type="journal article" date="2019" name="Int. J. Syst. Evol. Microbiol.">
        <title>The Global Catalogue of Microorganisms (GCM) 10K type strain sequencing project: providing services to taxonomists for standard genome sequencing and annotation.</title>
        <authorList>
            <consortium name="The Broad Institute Genomics Platform"/>
            <consortium name="The Broad Institute Genome Sequencing Center for Infectious Disease"/>
            <person name="Wu L."/>
            <person name="Ma J."/>
        </authorList>
    </citation>
    <scope>NUCLEOTIDE SEQUENCE [LARGE SCALE GENOMIC DNA]</scope>
    <source>
        <strain evidence="5">JCM 18956</strain>
    </source>
</reference>
<dbReference type="Pfam" id="PF03853">
    <property type="entry name" value="YjeF_N"/>
    <property type="match status" value="1"/>
</dbReference>
<dbReference type="SUPFAM" id="SSF64153">
    <property type="entry name" value="YjeF N-terminal domain-like"/>
    <property type="match status" value="1"/>
</dbReference>
<accession>A0ABP8W0M3</accession>
<dbReference type="InterPro" id="IPR004443">
    <property type="entry name" value="YjeF_N_dom"/>
</dbReference>
<evidence type="ECO:0000259" key="3">
    <source>
        <dbReference type="PROSITE" id="PS51385"/>
    </source>
</evidence>
<comment type="cofactor">
    <cofactor evidence="1">
        <name>K(+)</name>
        <dbReference type="ChEBI" id="CHEBI:29103"/>
    </cofactor>
    <text evidence="1">Binds 1 potassium ion per subunit.</text>
</comment>
<keyword evidence="1" id="KW-0413">Isomerase</keyword>
<dbReference type="InterPro" id="IPR036652">
    <property type="entry name" value="YjeF_N_dom_sf"/>
</dbReference>
<evidence type="ECO:0000313" key="4">
    <source>
        <dbReference type="EMBL" id="GAA4678033.1"/>
    </source>
</evidence>
<dbReference type="Proteomes" id="UP001501295">
    <property type="component" value="Unassembled WGS sequence"/>
</dbReference>
<dbReference type="HAMAP" id="MF_01966">
    <property type="entry name" value="NADHX_epimerase"/>
    <property type="match status" value="1"/>
</dbReference>
<keyword evidence="1" id="KW-0630">Potassium</keyword>
<proteinExistence type="inferred from homology"/>
<protein>
    <recommendedName>
        <fullName evidence="1">NAD(P)H-hydrate epimerase</fullName>
        <ecNumber evidence="1">5.1.99.6</ecNumber>
    </recommendedName>
    <alternativeName>
        <fullName evidence="1">NAD(P)HX epimerase</fullName>
    </alternativeName>
</protein>
<comment type="function">
    <text evidence="1">Catalyzes the epimerization of the S- and R-forms of NAD(P)HX, a damaged form of NAD(P)H that is a result of enzymatic or heat-dependent hydration. This is a prerequisite for the S-specific NAD(P)H-hydrate dehydratase to allow the repair of both epimers of NAD(P)HX.</text>
</comment>
<feature type="domain" description="Rhodanese" evidence="2">
    <location>
        <begin position="33"/>
        <end position="95"/>
    </location>
</feature>
<keyword evidence="5" id="KW-1185">Reference proteome</keyword>
<feature type="binding site" evidence="1">
    <location>
        <position position="167"/>
    </location>
    <ligand>
        <name>(6S)-NADPHX</name>
        <dbReference type="ChEBI" id="CHEBI:64076"/>
    </ligand>
</feature>
<feature type="binding site" evidence="1">
    <location>
        <position position="170"/>
    </location>
    <ligand>
        <name>K(+)</name>
        <dbReference type="ChEBI" id="CHEBI:29103"/>
    </ligand>
</feature>
<keyword evidence="1" id="KW-0479">Metal-binding</keyword>
<comment type="catalytic activity">
    <reaction evidence="1">
        <text>(6R)-NADHX = (6S)-NADHX</text>
        <dbReference type="Rhea" id="RHEA:32215"/>
        <dbReference type="ChEBI" id="CHEBI:64074"/>
        <dbReference type="ChEBI" id="CHEBI:64075"/>
        <dbReference type="EC" id="5.1.99.6"/>
    </reaction>
</comment>
<comment type="caution">
    <text evidence="1">Lacks conserved residue(s) required for the propagation of feature annotation.</text>
</comment>
<evidence type="ECO:0000259" key="2">
    <source>
        <dbReference type="PROSITE" id="PS50206"/>
    </source>
</evidence>
<evidence type="ECO:0000256" key="1">
    <source>
        <dbReference type="HAMAP-Rule" id="MF_01966"/>
    </source>
</evidence>